<keyword evidence="17" id="KW-1185">Reference proteome</keyword>
<dbReference type="STRING" id="946122.A0A0C2TAT5"/>
<reference evidence="16 17" key="1">
    <citation type="submission" date="2014-04" db="EMBL/GenBank/DDBJ databases">
        <title>Evolutionary Origins and Diversification of the Mycorrhizal Mutualists.</title>
        <authorList>
            <consortium name="DOE Joint Genome Institute"/>
            <consortium name="Mycorrhizal Genomics Consortium"/>
            <person name="Kohler A."/>
            <person name="Kuo A."/>
            <person name="Nagy L.G."/>
            <person name="Floudas D."/>
            <person name="Copeland A."/>
            <person name="Barry K.W."/>
            <person name="Cichocki N."/>
            <person name="Veneault-Fourrey C."/>
            <person name="LaButti K."/>
            <person name="Lindquist E.A."/>
            <person name="Lipzen A."/>
            <person name="Lundell T."/>
            <person name="Morin E."/>
            <person name="Murat C."/>
            <person name="Riley R."/>
            <person name="Ohm R."/>
            <person name="Sun H."/>
            <person name="Tunlid A."/>
            <person name="Henrissat B."/>
            <person name="Grigoriev I.V."/>
            <person name="Hibbett D.S."/>
            <person name="Martin F."/>
        </authorList>
    </citation>
    <scope>NUCLEOTIDE SEQUENCE [LARGE SCALE GENOMIC DNA]</scope>
    <source>
        <strain evidence="16 17">Koide BX008</strain>
    </source>
</reference>
<dbReference type="Gene3D" id="3.20.20.80">
    <property type="entry name" value="Glycosidases"/>
    <property type="match status" value="1"/>
</dbReference>
<organism evidence="16 17">
    <name type="scientific">Amanita muscaria (strain Koide BX008)</name>
    <dbReference type="NCBI Taxonomy" id="946122"/>
    <lineage>
        <taxon>Eukaryota</taxon>
        <taxon>Fungi</taxon>
        <taxon>Dikarya</taxon>
        <taxon>Basidiomycota</taxon>
        <taxon>Agaricomycotina</taxon>
        <taxon>Agaricomycetes</taxon>
        <taxon>Agaricomycetidae</taxon>
        <taxon>Agaricales</taxon>
        <taxon>Pluteineae</taxon>
        <taxon>Amanitaceae</taxon>
        <taxon>Amanita</taxon>
    </lineage>
</organism>
<keyword evidence="6" id="KW-0256">Endoplasmic reticulum</keyword>
<dbReference type="SUPFAM" id="SSF51011">
    <property type="entry name" value="Glycosyl hydrolase domain"/>
    <property type="match status" value="1"/>
</dbReference>
<dbReference type="InterPro" id="IPR025887">
    <property type="entry name" value="Glyco_hydro_31_N_dom"/>
</dbReference>
<dbReference type="GO" id="GO:0005975">
    <property type="term" value="P:carbohydrate metabolic process"/>
    <property type="evidence" value="ECO:0007669"/>
    <property type="project" value="InterPro"/>
</dbReference>
<gene>
    <name evidence="16" type="ORF">M378DRAFT_79174</name>
</gene>
<keyword evidence="7" id="KW-0325">Glycoprotein</keyword>
<dbReference type="GO" id="GO:0030246">
    <property type="term" value="F:carbohydrate binding"/>
    <property type="evidence" value="ECO:0007669"/>
    <property type="project" value="InterPro"/>
</dbReference>
<feature type="domain" description="DUF5110" evidence="14">
    <location>
        <begin position="826"/>
        <end position="869"/>
    </location>
</feature>
<evidence type="ECO:0000256" key="2">
    <source>
        <dbReference type="ARBA" id="ARBA00004833"/>
    </source>
</evidence>
<feature type="domain" description="Glycoside hydrolase family 31 N-terminal" evidence="13">
    <location>
        <begin position="90"/>
        <end position="330"/>
    </location>
</feature>
<accession>A0A0C2TAT5</accession>
<evidence type="ECO:0000256" key="10">
    <source>
        <dbReference type="RuleBase" id="RU361185"/>
    </source>
</evidence>
<dbReference type="SUPFAM" id="SSF74650">
    <property type="entry name" value="Galactose mutarotase-like"/>
    <property type="match status" value="1"/>
</dbReference>
<dbReference type="FunCoup" id="A0A0C2TAT5">
    <property type="interactions" value="477"/>
</dbReference>
<sequence>MRSGVLLGVLSLLILGNDLVTGYKDSDFKKCSQSGFCRRGRDLASRAKQAGKNWKSPYSIVAPVTVNENGGAIFKAAVKSSLYPEINFSLDVRVHEDGVVRVRLDEVNGLKKRYDETASWTLISEPKISKQIKWEEGKISAHATYGEKGEFRVVVQYDPLKVTLFKEGKEQVVLNGQGLLHMEHFRTKDVEAASKETSVEGDAQAVVQASPPNPRAWFEGDMEDAWWEETWLSWTDTKPKGPESLSLDITFTNHGTVYGIPQHATRLALPSTTGDDPTFTDPYRLYNNDVFEYLSSHTASLYGSIPVMHAQSLDSTVGLYNAIASETWVDISHASEDSTETHWISESGILDLFLMPGPTPEQVFKQYAGLTGVTPLPTQWSLAYHQCRWNYVSSDDIRTVQKRFDEEDMPVDVFWLDIEYSEEHKYFIWDKKTFPDPVDMINDVAANGRKMVVIVDPHLKRTQDYPVYKQASEHGLLVRNKDNQEYEGWCWSGSSAWIDFFNPSSWVWWKILFKPYKLPGGQWSWTESTTAVHIWNDMNEPAVFNGPEITMPKDNIHYGGWEHRDVHNLNGLLYANQTFKAVAARTDPPQRPFVLTRSFFAGAQRFAAMWSGDNAATWEHMAVGVKIVLSNGIAGMTFAGADVGGFFGNPEPEMLVRWYQVGIFAPFLRAHAHIDTKRREPYLLDQPYKGIVKDTLRLRYSMLPIWYTAFREASVTGVPVLRPHYVMFPKDKKGYDIDDQYYISDSGLLVKPVTEKGATQASVYLAEDQVYYGYFTNRVHHGAASGKTITVAAELHQIPLLIRGGSIVPTRERPRRASSLMKLDPFTLRVALNKKGNARGELYLDDGESYHYQQGGFVWREFTAELSSQKQKTGQPFMKISSRDLASAKLSEAVQDISVSKYDPKNTYAKSIENVRVEKIVVLGLSKKPTSVKVEETGAELDWTYDVGVAADEKGKEGIASLLVIKDPKVPVAKDWSIVLA</sequence>
<feature type="domain" description="Glycosyl hydrolase family 31 C-terminal" evidence="15">
    <location>
        <begin position="717"/>
        <end position="808"/>
    </location>
</feature>
<dbReference type="EMBL" id="KN818255">
    <property type="protein sequence ID" value="KIL63834.1"/>
    <property type="molecule type" value="Genomic_DNA"/>
</dbReference>
<evidence type="ECO:0000256" key="11">
    <source>
        <dbReference type="SAM" id="SignalP"/>
    </source>
</evidence>
<evidence type="ECO:0000256" key="7">
    <source>
        <dbReference type="ARBA" id="ARBA00023180"/>
    </source>
</evidence>
<evidence type="ECO:0000256" key="6">
    <source>
        <dbReference type="ARBA" id="ARBA00022824"/>
    </source>
</evidence>
<evidence type="ECO:0000259" key="14">
    <source>
        <dbReference type="Pfam" id="PF17137"/>
    </source>
</evidence>
<evidence type="ECO:0000256" key="5">
    <source>
        <dbReference type="ARBA" id="ARBA00022801"/>
    </source>
</evidence>
<evidence type="ECO:0000259" key="13">
    <source>
        <dbReference type="Pfam" id="PF13802"/>
    </source>
</evidence>
<dbReference type="InterPro" id="IPR000322">
    <property type="entry name" value="Glyco_hydro_31_TIM"/>
</dbReference>
<dbReference type="HOGENOM" id="CLU_000631_7_0_1"/>
<dbReference type="InterPro" id="IPR048395">
    <property type="entry name" value="Glyco_hydro_31_C"/>
</dbReference>
<dbReference type="PANTHER" id="PTHR22762">
    <property type="entry name" value="ALPHA-GLUCOSIDASE"/>
    <property type="match status" value="1"/>
</dbReference>
<dbReference type="PANTHER" id="PTHR22762:SF54">
    <property type="entry name" value="BCDNA.GH04962"/>
    <property type="match status" value="1"/>
</dbReference>
<comment type="similarity">
    <text evidence="3 10">Belongs to the glycosyl hydrolase 31 family.</text>
</comment>
<dbReference type="InParanoid" id="A0A0C2TAT5"/>
<dbReference type="AlphaFoldDB" id="A0A0C2TAT5"/>
<keyword evidence="8 10" id="KW-0326">Glycosidase</keyword>
<dbReference type="GO" id="GO:0090599">
    <property type="term" value="F:alpha-glucosidase activity"/>
    <property type="evidence" value="ECO:0007669"/>
    <property type="project" value="TreeGrafter"/>
</dbReference>
<dbReference type="Pfam" id="PF01055">
    <property type="entry name" value="Glyco_hydro_31_2nd"/>
    <property type="match status" value="1"/>
</dbReference>
<dbReference type="CDD" id="cd06603">
    <property type="entry name" value="GH31_GANC_GANAB_alpha"/>
    <property type="match status" value="1"/>
</dbReference>
<evidence type="ECO:0000313" key="17">
    <source>
        <dbReference type="Proteomes" id="UP000054549"/>
    </source>
</evidence>
<evidence type="ECO:0000256" key="9">
    <source>
        <dbReference type="ARBA" id="ARBA00042895"/>
    </source>
</evidence>
<evidence type="ECO:0000256" key="4">
    <source>
        <dbReference type="ARBA" id="ARBA00022729"/>
    </source>
</evidence>
<keyword evidence="5 10" id="KW-0378">Hydrolase</keyword>
<proteinExistence type="inferred from homology"/>
<evidence type="ECO:0000256" key="3">
    <source>
        <dbReference type="ARBA" id="ARBA00007806"/>
    </source>
</evidence>
<evidence type="ECO:0000259" key="12">
    <source>
        <dbReference type="Pfam" id="PF01055"/>
    </source>
</evidence>
<dbReference type="InterPro" id="IPR017853">
    <property type="entry name" value="GH"/>
</dbReference>
<feature type="chain" id="PRO_5002155912" description="Glucosidase II subunit alpha" evidence="11">
    <location>
        <begin position="23"/>
        <end position="981"/>
    </location>
</feature>
<dbReference type="Pfam" id="PF21365">
    <property type="entry name" value="Glyco_hydro_31_3rd"/>
    <property type="match status" value="1"/>
</dbReference>
<keyword evidence="4 11" id="KW-0732">Signal</keyword>
<protein>
    <recommendedName>
        <fullName evidence="9">Glucosidase II subunit alpha</fullName>
    </recommendedName>
</protein>
<dbReference type="InterPro" id="IPR011013">
    <property type="entry name" value="Gal_mutarotase_sf_dom"/>
</dbReference>
<feature type="signal peptide" evidence="11">
    <location>
        <begin position="1"/>
        <end position="22"/>
    </location>
</feature>
<comment type="pathway">
    <text evidence="2">Glycan metabolism; N-glycan metabolism.</text>
</comment>
<dbReference type="OrthoDB" id="3237269at2759"/>
<dbReference type="InterPro" id="IPR033403">
    <property type="entry name" value="DUF5110"/>
</dbReference>
<feature type="domain" description="Glycoside hydrolase family 31 TIM barrel" evidence="12">
    <location>
        <begin position="374"/>
        <end position="709"/>
    </location>
</feature>
<evidence type="ECO:0000313" key="16">
    <source>
        <dbReference type="EMBL" id="KIL63834.1"/>
    </source>
</evidence>
<evidence type="ECO:0000256" key="8">
    <source>
        <dbReference type="ARBA" id="ARBA00023295"/>
    </source>
</evidence>
<dbReference type="Pfam" id="PF17137">
    <property type="entry name" value="DUF5110"/>
    <property type="match status" value="1"/>
</dbReference>
<dbReference type="Gene3D" id="2.60.40.1180">
    <property type="entry name" value="Golgi alpha-mannosidase II"/>
    <property type="match status" value="2"/>
</dbReference>
<evidence type="ECO:0000259" key="15">
    <source>
        <dbReference type="Pfam" id="PF21365"/>
    </source>
</evidence>
<dbReference type="GO" id="GO:0017177">
    <property type="term" value="C:glucosidase II complex"/>
    <property type="evidence" value="ECO:0007669"/>
    <property type="project" value="TreeGrafter"/>
</dbReference>
<dbReference type="SUPFAM" id="SSF51445">
    <property type="entry name" value="(Trans)glycosidases"/>
    <property type="match status" value="1"/>
</dbReference>
<dbReference type="Proteomes" id="UP000054549">
    <property type="component" value="Unassembled WGS sequence"/>
</dbReference>
<evidence type="ECO:0000256" key="1">
    <source>
        <dbReference type="ARBA" id="ARBA00004240"/>
    </source>
</evidence>
<dbReference type="GO" id="GO:0006491">
    <property type="term" value="P:N-glycan processing"/>
    <property type="evidence" value="ECO:0007669"/>
    <property type="project" value="TreeGrafter"/>
</dbReference>
<dbReference type="Gene3D" id="2.60.40.1760">
    <property type="entry name" value="glycosyl hydrolase (family 31)"/>
    <property type="match status" value="1"/>
</dbReference>
<dbReference type="CDD" id="cd14752">
    <property type="entry name" value="GH31_N"/>
    <property type="match status" value="1"/>
</dbReference>
<dbReference type="Pfam" id="PF13802">
    <property type="entry name" value="Gal_mutarotas_2"/>
    <property type="match status" value="1"/>
</dbReference>
<name>A0A0C2TAT5_AMAMK</name>
<comment type="subcellular location">
    <subcellularLocation>
        <location evidence="1">Endoplasmic reticulum</location>
    </subcellularLocation>
</comment>
<dbReference type="InterPro" id="IPR013780">
    <property type="entry name" value="Glyco_hydro_b"/>
</dbReference>